<evidence type="ECO:0000313" key="8">
    <source>
        <dbReference type="EMBL" id="CUH99823.1"/>
    </source>
</evidence>
<evidence type="ECO:0000313" key="9">
    <source>
        <dbReference type="Proteomes" id="UP000051326"/>
    </source>
</evidence>
<keyword evidence="1" id="KW-0547">Nucleotide-binding</keyword>
<feature type="region of interest" description="Disordered" evidence="5">
    <location>
        <begin position="851"/>
        <end position="876"/>
    </location>
</feature>
<dbReference type="Pfam" id="PF04408">
    <property type="entry name" value="WHD_HA2"/>
    <property type="match status" value="1"/>
</dbReference>
<dbReference type="CDD" id="cd18791">
    <property type="entry name" value="SF2_C_RHA"/>
    <property type="match status" value="1"/>
</dbReference>
<dbReference type="SMART" id="SM00490">
    <property type="entry name" value="HELICc"/>
    <property type="match status" value="1"/>
</dbReference>
<evidence type="ECO:0000256" key="2">
    <source>
        <dbReference type="ARBA" id="ARBA00022801"/>
    </source>
</evidence>
<dbReference type="InterPro" id="IPR001650">
    <property type="entry name" value="Helicase_C-like"/>
</dbReference>
<dbReference type="Pfam" id="PF08482">
    <property type="entry name" value="HrpB_C"/>
    <property type="match status" value="1"/>
</dbReference>
<dbReference type="SMART" id="SM00847">
    <property type="entry name" value="HA2"/>
    <property type="match status" value="1"/>
</dbReference>
<protein>
    <submittedName>
        <fullName evidence="8">ATP-dependent RNA helicase HrpB</fullName>
        <ecNumber evidence="8">3.6.4.13</ecNumber>
    </submittedName>
</protein>
<dbReference type="PROSITE" id="PS51194">
    <property type="entry name" value="HELICASE_CTER"/>
    <property type="match status" value="1"/>
</dbReference>
<gene>
    <name evidence="8" type="primary">hrpB</name>
    <name evidence="8" type="ORF">PHA8399_01949</name>
</gene>
<evidence type="ECO:0000256" key="4">
    <source>
        <dbReference type="ARBA" id="ARBA00022840"/>
    </source>
</evidence>
<dbReference type="Gene3D" id="1.20.120.1080">
    <property type="match status" value="1"/>
</dbReference>
<dbReference type="AlphaFoldDB" id="A0A0P1H9E0"/>
<keyword evidence="3 8" id="KW-0347">Helicase</keyword>
<keyword evidence="2 8" id="KW-0378">Hydrolase</keyword>
<dbReference type="NCBIfam" id="TIGR01970">
    <property type="entry name" value="DEAH_box_HrpB"/>
    <property type="match status" value="1"/>
</dbReference>
<dbReference type="GO" id="GO:0003724">
    <property type="term" value="F:RNA helicase activity"/>
    <property type="evidence" value="ECO:0007669"/>
    <property type="project" value="UniProtKB-EC"/>
</dbReference>
<dbReference type="Pfam" id="PF00270">
    <property type="entry name" value="DEAD"/>
    <property type="match status" value="1"/>
</dbReference>
<dbReference type="STRING" id="1396826.PHA8399_01949"/>
<name>A0A0P1H9E0_9RHOB</name>
<feature type="domain" description="Helicase C-terminal" evidence="7">
    <location>
        <begin position="261"/>
        <end position="432"/>
    </location>
</feature>
<dbReference type="InterPro" id="IPR014001">
    <property type="entry name" value="Helicase_ATP-bd"/>
</dbReference>
<dbReference type="InterPro" id="IPR048333">
    <property type="entry name" value="HA2_WH"/>
</dbReference>
<dbReference type="InterPro" id="IPR010225">
    <property type="entry name" value="HrpB"/>
</dbReference>
<dbReference type="PANTHER" id="PTHR43519:SF1">
    <property type="entry name" value="ATP-DEPENDENT RNA HELICASE HRPB"/>
    <property type="match status" value="1"/>
</dbReference>
<evidence type="ECO:0000256" key="5">
    <source>
        <dbReference type="SAM" id="MobiDB-lite"/>
    </source>
</evidence>
<organism evidence="8 9">
    <name type="scientific">Leisingera aquaemixtae</name>
    <dbReference type="NCBI Taxonomy" id="1396826"/>
    <lineage>
        <taxon>Bacteria</taxon>
        <taxon>Pseudomonadati</taxon>
        <taxon>Pseudomonadota</taxon>
        <taxon>Alphaproteobacteria</taxon>
        <taxon>Rhodobacterales</taxon>
        <taxon>Roseobacteraceae</taxon>
        <taxon>Leisingera</taxon>
    </lineage>
</organism>
<dbReference type="CDD" id="cd17990">
    <property type="entry name" value="DEXHc_HrpB"/>
    <property type="match status" value="1"/>
</dbReference>
<dbReference type="Pfam" id="PF00271">
    <property type="entry name" value="Helicase_C"/>
    <property type="match status" value="1"/>
</dbReference>
<reference evidence="8 9" key="1">
    <citation type="submission" date="2015-09" db="EMBL/GenBank/DDBJ databases">
        <authorList>
            <consortium name="Swine Surveillance"/>
        </authorList>
    </citation>
    <scope>NUCLEOTIDE SEQUENCE [LARGE SCALE GENOMIC DNA]</scope>
    <source>
        <strain evidence="8 9">CECT 8399</strain>
    </source>
</reference>
<dbReference type="SUPFAM" id="SSF52540">
    <property type="entry name" value="P-loop containing nucleoside triphosphate hydrolases"/>
    <property type="match status" value="1"/>
</dbReference>
<dbReference type="InterPro" id="IPR007502">
    <property type="entry name" value="Helicase-assoc_dom"/>
</dbReference>
<dbReference type="PROSITE" id="PS51192">
    <property type="entry name" value="HELICASE_ATP_BIND_1"/>
    <property type="match status" value="1"/>
</dbReference>
<dbReference type="InterPro" id="IPR011545">
    <property type="entry name" value="DEAD/DEAH_box_helicase_dom"/>
</dbReference>
<dbReference type="SMART" id="SM00487">
    <property type="entry name" value="DEXDc"/>
    <property type="match status" value="1"/>
</dbReference>
<dbReference type="InterPro" id="IPR027417">
    <property type="entry name" value="P-loop_NTPase"/>
</dbReference>
<evidence type="ECO:0000259" key="6">
    <source>
        <dbReference type="PROSITE" id="PS51192"/>
    </source>
</evidence>
<keyword evidence="4" id="KW-0067">ATP-binding</keyword>
<evidence type="ECO:0000256" key="1">
    <source>
        <dbReference type="ARBA" id="ARBA00022741"/>
    </source>
</evidence>
<dbReference type="InterPro" id="IPR013689">
    <property type="entry name" value="RNA_helicase_ATP-dep_HrpB_C"/>
</dbReference>
<sequence>MGRIGCDVCTARLKAGLEGPPPWGGAFAPPRGPLQPYALNQQPSVQDTPLDLPPPFGDKADMTRLPIEDALTELLDALRARGRAVLQAPPGAGKTTRVPLAMLEAGLTPGRIVMLEPRRLAARAAAERMAETLGEKPGQTVGYRVRGDAKVSKSTRIEVVTEGILTRMLQSDPDLPGVGAVIFDEFHERSLNADLGLALCLEVAGALREDLMLLAMSATLDAEPVAALMDAPMVTSEGRSYPVETRWLERPLPAQARRVDALADLVVQAERDTKAAGGGILVFLPGEGEIRRAAGALEKRLPGHCHIRPLFGALPFAEQRAAIQPEAQGRKVVLATSIAETSLTIQDIRVVVDMGQARRARFDPGSGMSRLVTEKVTRAEATQRQGRAGRVAEGICYRLWTKGEEGALMAFPPAEIESADLTALALELALWGATPQDLSFLTQPPAGALAEAQALLHMLGALNAQGRITEHGKALAALPLHPRLGHMLLQAGPAAAPLAALLGERDPLRGAPADLSLRLKALRDPKGFARSHPYQLNRPVAERIKSEARRLEKQAGRRDAGLSAAMMAALAYPDRAGQRRKGGTPRFVLSGGKGAILDGGDTLAGAPFIVALDTDGNPREAKIRMAAQISLAEIRELFADQIVWTDVCAWSKRDRRVVARQQERFGAVVLDDRIWKDVPPDAVARAMLDGVRDLGLRLTGAAARLAARVELVRAEGFDLPDFSQPGLTDTLEDWLLPMLGGVKSAEDWKRFDLLPALKAALSWEQTQVLDREAPGSFITPLGRKIPISYDGEIPEISVRLQEMFGVTRHPSAGGVPLKVSLLSPAQRPIQITRDLPGFWAGSYADVRKDMRAQYPKHPWPEDPTQEDPTLRAKRRK</sequence>
<dbReference type="GO" id="GO:0005524">
    <property type="term" value="F:ATP binding"/>
    <property type="evidence" value="ECO:0007669"/>
    <property type="project" value="UniProtKB-KW"/>
</dbReference>
<accession>A0A0P1H9E0</accession>
<dbReference type="Proteomes" id="UP000051326">
    <property type="component" value="Unassembled WGS sequence"/>
</dbReference>
<dbReference type="GO" id="GO:0016787">
    <property type="term" value="F:hydrolase activity"/>
    <property type="evidence" value="ECO:0007669"/>
    <property type="project" value="UniProtKB-KW"/>
</dbReference>
<dbReference type="EC" id="3.6.4.13" evidence="8"/>
<dbReference type="PIRSF" id="PIRSF005496">
    <property type="entry name" value="ATP_hel_hrpB"/>
    <property type="match status" value="1"/>
</dbReference>
<dbReference type="EMBL" id="CYSR01000021">
    <property type="protein sequence ID" value="CUH99823.1"/>
    <property type="molecule type" value="Genomic_DNA"/>
</dbReference>
<dbReference type="PANTHER" id="PTHR43519">
    <property type="entry name" value="ATP-DEPENDENT RNA HELICASE HRPB"/>
    <property type="match status" value="1"/>
</dbReference>
<feature type="domain" description="Helicase ATP-binding" evidence="6">
    <location>
        <begin position="75"/>
        <end position="238"/>
    </location>
</feature>
<dbReference type="GO" id="GO:0003676">
    <property type="term" value="F:nucleic acid binding"/>
    <property type="evidence" value="ECO:0007669"/>
    <property type="project" value="InterPro"/>
</dbReference>
<dbReference type="InterPro" id="IPR049614">
    <property type="entry name" value="HrpB_DEXH"/>
</dbReference>
<proteinExistence type="predicted"/>
<evidence type="ECO:0000259" key="7">
    <source>
        <dbReference type="PROSITE" id="PS51194"/>
    </source>
</evidence>
<dbReference type="FunFam" id="3.40.50.300:FF:002125">
    <property type="entry name" value="ATP-dependent helicase HrpB"/>
    <property type="match status" value="1"/>
</dbReference>
<dbReference type="Gene3D" id="3.40.50.300">
    <property type="entry name" value="P-loop containing nucleotide triphosphate hydrolases"/>
    <property type="match status" value="2"/>
</dbReference>
<evidence type="ECO:0000256" key="3">
    <source>
        <dbReference type="ARBA" id="ARBA00022806"/>
    </source>
</evidence>